<dbReference type="Proteomes" id="UP000075531">
    <property type="component" value="Unassembled WGS sequence"/>
</dbReference>
<dbReference type="InterPro" id="IPR000086">
    <property type="entry name" value="NUDIX_hydrolase_dom"/>
</dbReference>
<dbReference type="EMBL" id="LTBA01000031">
    <property type="protein sequence ID" value="KYH33972.1"/>
    <property type="molecule type" value="Genomic_DNA"/>
</dbReference>
<organism evidence="3 4">
    <name type="scientific">Clostridium tepidiprofundi DSM 19306</name>
    <dbReference type="NCBI Taxonomy" id="1121338"/>
    <lineage>
        <taxon>Bacteria</taxon>
        <taxon>Bacillati</taxon>
        <taxon>Bacillota</taxon>
        <taxon>Clostridia</taxon>
        <taxon>Eubacteriales</taxon>
        <taxon>Clostridiaceae</taxon>
        <taxon>Clostridium</taxon>
    </lineage>
</organism>
<dbReference type="CDD" id="cd03674">
    <property type="entry name" value="NUDIX_Hydrolase"/>
    <property type="match status" value="1"/>
</dbReference>
<accession>A0A151B2H5</accession>
<dbReference type="PANTHER" id="PTHR43736">
    <property type="entry name" value="ADP-RIBOSE PYROPHOSPHATASE"/>
    <property type="match status" value="1"/>
</dbReference>
<dbReference type="Pfam" id="PF00293">
    <property type="entry name" value="NUDIX"/>
    <property type="match status" value="1"/>
</dbReference>
<dbReference type="InterPro" id="IPR015797">
    <property type="entry name" value="NUDIX_hydrolase-like_dom_sf"/>
</dbReference>
<name>A0A151B2H5_9CLOT</name>
<evidence type="ECO:0000313" key="3">
    <source>
        <dbReference type="EMBL" id="KYH33972.1"/>
    </source>
</evidence>
<dbReference type="PROSITE" id="PS51462">
    <property type="entry name" value="NUDIX"/>
    <property type="match status" value="1"/>
</dbReference>
<reference evidence="3 4" key="1">
    <citation type="submission" date="2016-02" db="EMBL/GenBank/DDBJ databases">
        <title>Genome sequence of Clostridium tepidiprofundi DSM 19306.</title>
        <authorList>
            <person name="Poehlein A."/>
            <person name="Daniel R."/>
        </authorList>
    </citation>
    <scope>NUCLEOTIDE SEQUENCE [LARGE SCALE GENOMIC DNA]</scope>
    <source>
        <strain evidence="3 4">DSM 19306</strain>
    </source>
</reference>
<dbReference type="RefSeq" id="WP_066826505.1">
    <property type="nucleotide sequence ID" value="NZ_LTBA01000031.1"/>
</dbReference>
<dbReference type="PANTHER" id="PTHR43736:SF1">
    <property type="entry name" value="DIHYDRONEOPTERIN TRIPHOSPHATE DIPHOSPHATASE"/>
    <property type="match status" value="1"/>
</dbReference>
<keyword evidence="4" id="KW-1185">Reference proteome</keyword>
<protein>
    <submittedName>
        <fullName evidence="3">NUDIX domain protein</fullName>
    </submittedName>
</protein>
<proteinExistence type="inferred from homology"/>
<gene>
    <name evidence="3" type="ORF">CLTEP_21090</name>
</gene>
<comment type="caution">
    <text evidence="3">The sequence shown here is derived from an EMBL/GenBank/DDBJ whole genome shotgun (WGS) entry which is preliminary data.</text>
</comment>
<evidence type="ECO:0000256" key="1">
    <source>
        <dbReference type="ARBA" id="ARBA00005582"/>
    </source>
</evidence>
<evidence type="ECO:0000313" key="4">
    <source>
        <dbReference type="Proteomes" id="UP000075531"/>
    </source>
</evidence>
<sequence length="188" mass="22039">MDFKQQIENYRPCCAQEEKDKEVMLQFIKTFKDVLSRENELGHFTCSAWVVNKERTKALMVFHNIYNAWTWTGGHADGDDNFKEVAIREVKEETGLKSVVPISHEIFTLETIAVRGHFKSGKYVSSHVHMNVTYLLEADEDEELCIKPDENKGVMWIYMNNVDKVSNEKYMIKIYDKIMRKMKSLDNT</sequence>
<comment type="similarity">
    <text evidence="1">Belongs to the Nudix hydrolase family.</text>
</comment>
<dbReference type="Gene3D" id="3.90.79.10">
    <property type="entry name" value="Nucleoside Triphosphate Pyrophosphohydrolase"/>
    <property type="match status" value="1"/>
</dbReference>
<dbReference type="SUPFAM" id="SSF55811">
    <property type="entry name" value="Nudix"/>
    <property type="match status" value="1"/>
</dbReference>
<feature type="domain" description="Nudix hydrolase" evidence="2">
    <location>
        <begin position="41"/>
        <end position="180"/>
    </location>
</feature>
<dbReference type="PATRIC" id="fig|1121338.3.peg.2203"/>
<dbReference type="AlphaFoldDB" id="A0A151B2H5"/>
<dbReference type="STRING" id="1121338.CLTEP_21090"/>
<dbReference type="OrthoDB" id="9787880at2"/>
<evidence type="ECO:0000259" key="2">
    <source>
        <dbReference type="PROSITE" id="PS51462"/>
    </source>
</evidence>